<dbReference type="EMBL" id="JJMJ01000004">
    <property type="protein sequence ID" value="PPS23256.1"/>
    <property type="molecule type" value="Genomic_DNA"/>
</dbReference>
<accession>A0ABX5B981</accession>
<name>A0ABX5B981_9SPIR</name>
<dbReference type="RefSeq" id="WP_104617746.1">
    <property type="nucleotide sequence ID" value="NZ_JJMJ01000004.1"/>
</dbReference>
<reference evidence="1 2" key="1">
    <citation type="submission" date="2014-04" db="EMBL/GenBank/DDBJ databases">
        <title>Whole genome sequence of 'Brachyspira hampsonii' D13-03603F2.</title>
        <authorList>
            <person name="Patterson A.H."/>
            <person name="Chaban B."/>
            <person name="Fernando C."/>
            <person name="Harding J.C."/>
            <person name="Hill J.E."/>
        </authorList>
    </citation>
    <scope>NUCLEOTIDE SEQUENCE [LARGE SCALE GENOMIC DNA]</scope>
    <source>
        <strain evidence="1 2">D13-03603F2</strain>
    </source>
</reference>
<evidence type="ECO:0000313" key="1">
    <source>
        <dbReference type="EMBL" id="PPS23256.1"/>
    </source>
</evidence>
<organism evidence="1 2">
    <name type="scientific">Brachyspira murdochii</name>
    <dbReference type="NCBI Taxonomy" id="84378"/>
    <lineage>
        <taxon>Bacteria</taxon>
        <taxon>Pseudomonadati</taxon>
        <taxon>Spirochaetota</taxon>
        <taxon>Spirochaetia</taxon>
        <taxon>Brachyspirales</taxon>
        <taxon>Brachyspiraceae</taxon>
        <taxon>Brachyspira</taxon>
    </lineage>
</organism>
<gene>
    <name evidence="1" type="ORF">DJ52_00140</name>
</gene>
<proteinExistence type="predicted"/>
<evidence type="ECO:0000313" key="2">
    <source>
        <dbReference type="Proteomes" id="UP000238924"/>
    </source>
</evidence>
<protein>
    <submittedName>
        <fullName evidence="1">Toxin A</fullName>
    </submittedName>
</protein>
<dbReference type="Proteomes" id="UP000238924">
    <property type="component" value="Unassembled WGS sequence"/>
</dbReference>
<sequence length="284" mass="32846">MKLLKFLIIFILYALVILKPLNAQTNMQAGLYIGADLNARFSPYLDGGGKIMLFYRFISDVFPGYIWEGIKTDVGISDHISAEMNRLTFFVNSSISEYFNIDVKVSMLNYYLSYAKRGFLNFNSPSDKFGTEEIANAPKTSNISFEAEATPTFKVSFLRSLFEGRGLTLQAGLTFKYAYNRYGKYYLDYDLLLIRDQNDISYKLDAMLLFDLMPLTVGINYMLAYMNNTKQLWHSIGAYAHFQYEFLNRIYTEVNLKIGQYIAHPQFPATLYFDMNAMITYRII</sequence>
<comment type="caution">
    <text evidence="1">The sequence shown here is derived from an EMBL/GenBank/DDBJ whole genome shotgun (WGS) entry which is preliminary data.</text>
</comment>
<keyword evidence="2" id="KW-1185">Reference proteome</keyword>